<organism evidence="2 3">
    <name type="scientific">Anaerotruncus massiliensis</name>
    <name type="common">ex Liu et al. 2021</name>
    <dbReference type="NCBI Taxonomy" id="2321404"/>
    <lineage>
        <taxon>Bacteria</taxon>
        <taxon>Bacillati</taxon>
        <taxon>Bacillota</taxon>
        <taxon>Clostridia</taxon>
        <taxon>Eubacteriales</taxon>
        <taxon>Oscillospiraceae</taxon>
        <taxon>Anaerotruncus</taxon>
    </lineage>
</organism>
<dbReference type="InterPro" id="IPR001387">
    <property type="entry name" value="Cro/C1-type_HTH"/>
</dbReference>
<comment type="caution">
    <text evidence="2">The sequence shown here is derived from an EMBL/GenBank/DDBJ whole genome shotgun (WGS) entry which is preliminary data.</text>
</comment>
<dbReference type="Pfam" id="PF01381">
    <property type="entry name" value="HTH_3"/>
    <property type="match status" value="1"/>
</dbReference>
<dbReference type="Proteomes" id="UP000276301">
    <property type="component" value="Unassembled WGS sequence"/>
</dbReference>
<dbReference type="EMBL" id="RCHT01000008">
    <property type="protein sequence ID" value="RLL11657.1"/>
    <property type="molecule type" value="Genomic_DNA"/>
</dbReference>
<dbReference type="SMART" id="SM00530">
    <property type="entry name" value="HTH_XRE"/>
    <property type="match status" value="1"/>
</dbReference>
<protein>
    <submittedName>
        <fullName evidence="2">XRE family transcriptional regulator</fullName>
    </submittedName>
</protein>
<dbReference type="SUPFAM" id="SSF47413">
    <property type="entry name" value="lambda repressor-like DNA-binding domains"/>
    <property type="match status" value="1"/>
</dbReference>
<sequence>MMTAGGMRKMTDKERFFLCLAEVLRELRAEHGWSVRELSQESGVSERLIRKLERGTDVGRVGAGKIMGLADAFGVTPYEVFRRVDERVGQ</sequence>
<feature type="domain" description="HTH cro/C1-type" evidence="1">
    <location>
        <begin position="24"/>
        <end position="80"/>
    </location>
</feature>
<dbReference type="AlphaFoldDB" id="A0A498CVK7"/>
<dbReference type="InterPro" id="IPR010982">
    <property type="entry name" value="Lambda_DNA-bd_dom_sf"/>
</dbReference>
<evidence type="ECO:0000313" key="2">
    <source>
        <dbReference type="EMBL" id="RLL11657.1"/>
    </source>
</evidence>
<name>A0A498CVK7_9FIRM</name>
<dbReference type="PROSITE" id="PS50943">
    <property type="entry name" value="HTH_CROC1"/>
    <property type="match status" value="1"/>
</dbReference>
<dbReference type="Gene3D" id="1.10.260.40">
    <property type="entry name" value="lambda repressor-like DNA-binding domains"/>
    <property type="match status" value="1"/>
</dbReference>
<gene>
    <name evidence="2" type="ORF">D4A47_07080</name>
</gene>
<keyword evidence="3" id="KW-1185">Reference proteome</keyword>
<dbReference type="GO" id="GO:0003677">
    <property type="term" value="F:DNA binding"/>
    <property type="evidence" value="ECO:0007669"/>
    <property type="project" value="InterPro"/>
</dbReference>
<proteinExistence type="predicted"/>
<evidence type="ECO:0000313" key="3">
    <source>
        <dbReference type="Proteomes" id="UP000276301"/>
    </source>
</evidence>
<reference evidence="2 3" key="1">
    <citation type="submission" date="2018-10" db="EMBL/GenBank/DDBJ databases">
        <title>Anaerotruncus faecis sp. nov., isolated from human feces.</title>
        <authorList>
            <person name="Wang Y.-J."/>
        </authorList>
    </citation>
    <scope>NUCLEOTIDE SEQUENCE [LARGE SCALE GENOMIC DNA]</scope>
    <source>
        <strain evidence="2 3">22A2-44</strain>
    </source>
</reference>
<evidence type="ECO:0000259" key="1">
    <source>
        <dbReference type="PROSITE" id="PS50943"/>
    </source>
</evidence>
<accession>A0A498CVK7</accession>
<dbReference type="CDD" id="cd00093">
    <property type="entry name" value="HTH_XRE"/>
    <property type="match status" value="1"/>
</dbReference>